<evidence type="ECO:0000313" key="5">
    <source>
        <dbReference type="EMBL" id="KAH6893086.1"/>
    </source>
</evidence>
<name>A0A9P9AUR0_9HYPO</name>
<keyword evidence="6" id="KW-1185">Reference proteome</keyword>
<dbReference type="InterPro" id="IPR051299">
    <property type="entry name" value="AB_hydrolase_lip/est"/>
</dbReference>
<dbReference type="SUPFAM" id="SSF53474">
    <property type="entry name" value="alpha/beta-Hydrolases"/>
    <property type="match status" value="1"/>
</dbReference>
<keyword evidence="1 3" id="KW-0732">Signal</keyword>
<comment type="caution">
    <text evidence="5">The sequence shown here is derived from an EMBL/GenBank/DDBJ whole genome shotgun (WGS) entry which is preliminary data.</text>
</comment>
<dbReference type="PANTHER" id="PTHR46640:SF1">
    <property type="entry name" value="FUNGAL LIPASE-LIKE DOMAIN-CONTAINING PROTEIN-RELATED"/>
    <property type="match status" value="1"/>
</dbReference>
<dbReference type="OrthoDB" id="426718at2759"/>
<dbReference type="Gene3D" id="3.40.50.1820">
    <property type="entry name" value="alpha/beta hydrolase"/>
    <property type="match status" value="1"/>
</dbReference>
<evidence type="ECO:0000256" key="3">
    <source>
        <dbReference type="SAM" id="SignalP"/>
    </source>
</evidence>
<gene>
    <name evidence="5" type="ORF">B0T10DRAFT_265655</name>
</gene>
<sequence length="340" mass="36416">MRVLPFLSVVGVASAASIKSYLRALEDRAVTVTSTNLANFKFYAQHSAAAYCNWNAAAGAAVSCSGSCPTVQSNGAKVVASFGGEDTGIGGYVSTDATRKEIVISVRGSSNVRNWITNLEFLFSSCSDLSSNCKAHSGFKEAWDEVSTAAKAAIAKAKTANPTYTVVATGHSLGGAVATLAAAYLRKAGYSVDLYTFGSPRVGNDYFANFVTSQTGAEYRLTHLDDPVPRLPPIIFGYRHTSLEYWLSTGDSDTTAYGISDIKVCEGIANIGCNAGTIGLDIEAHLIYFQDLSGCTGTFTWKRDDLTDAELEEKVNSWALQDVEYISNKTSARRWKSAQR</sequence>
<dbReference type="PANTHER" id="PTHR46640">
    <property type="entry name" value="TRIACYLGLYCEROL LIPASE, PUTATIVE (AFU_ORTHOLOGUE AFUA_6G06510)-RELATED"/>
    <property type="match status" value="1"/>
</dbReference>
<evidence type="ECO:0000256" key="2">
    <source>
        <dbReference type="ARBA" id="ARBA00022801"/>
    </source>
</evidence>
<protein>
    <submittedName>
        <fullName evidence="5">Lipase</fullName>
    </submittedName>
</protein>
<feature type="signal peptide" evidence="3">
    <location>
        <begin position="1"/>
        <end position="15"/>
    </location>
</feature>
<dbReference type="GO" id="GO:0016787">
    <property type="term" value="F:hydrolase activity"/>
    <property type="evidence" value="ECO:0007669"/>
    <property type="project" value="UniProtKB-KW"/>
</dbReference>
<dbReference type="InterPro" id="IPR029058">
    <property type="entry name" value="AB_hydrolase_fold"/>
</dbReference>
<evidence type="ECO:0000259" key="4">
    <source>
        <dbReference type="Pfam" id="PF01764"/>
    </source>
</evidence>
<dbReference type="InterPro" id="IPR002921">
    <property type="entry name" value="Fungal_lipase-type"/>
</dbReference>
<evidence type="ECO:0000256" key="1">
    <source>
        <dbReference type="ARBA" id="ARBA00022729"/>
    </source>
</evidence>
<feature type="domain" description="Fungal lipase-type" evidence="4">
    <location>
        <begin position="103"/>
        <end position="234"/>
    </location>
</feature>
<dbReference type="Pfam" id="PF01764">
    <property type="entry name" value="Lipase_3"/>
    <property type="match status" value="1"/>
</dbReference>
<dbReference type="CDD" id="cd00519">
    <property type="entry name" value="Lipase_3"/>
    <property type="match status" value="1"/>
</dbReference>
<evidence type="ECO:0000313" key="6">
    <source>
        <dbReference type="Proteomes" id="UP000777438"/>
    </source>
</evidence>
<reference evidence="5 6" key="1">
    <citation type="journal article" date="2021" name="Nat. Commun.">
        <title>Genetic determinants of endophytism in the Arabidopsis root mycobiome.</title>
        <authorList>
            <person name="Mesny F."/>
            <person name="Miyauchi S."/>
            <person name="Thiergart T."/>
            <person name="Pickel B."/>
            <person name="Atanasova L."/>
            <person name="Karlsson M."/>
            <person name="Huettel B."/>
            <person name="Barry K.W."/>
            <person name="Haridas S."/>
            <person name="Chen C."/>
            <person name="Bauer D."/>
            <person name="Andreopoulos W."/>
            <person name="Pangilinan J."/>
            <person name="LaButti K."/>
            <person name="Riley R."/>
            <person name="Lipzen A."/>
            <person name="Clum A."/>
            <person name="Drula E."/>
            <person name="Henrissat B."/>
            <person name="Kohler A."/>
            <person name="Grigoriev I.V."/>
            <person name="Martin F.M."/>
            <person name="Hacquard S."/>
        </authorList>
    </citation>
    <scope>NUCLEOTIDE SEQUENCE [LARGE SCALE GENOMIC DNA]</scope>
    <source>
        <strain evidence="5 6">MPI-CAGE-CH-0241</strain>
    </source>
</reference>
<accession>A0A9P9AUR0</accession>
<dbReference type="AlphaFoldDB" id="A0A9P9AUR0"/>
<organism evidence="5 6">
    <name type="scientific">Thelonectria olida</name>
    <dbReference type="NCBI Taxonomy" id="1576542"/>
    <lineage>
        <taxon>Eukaryota</taxon>
        <taxon>Fungi</taxon>
        <taxon>Dikarya</taxon>
        <taxon>Ascomycota</taxon>
        <taxon>Pezizomycotina</taxon>
        <taxon>Sordariomycetes</taxon>
        <taxon>Hypocreomycetidae</taxon>
        <taxon>Hypocreales</taxon>
        <taxon>Nectriaceae</taxon>
        <taxon>Thelonectria</taxon>
    </lineage>
</organism>
<dbReference type="Proteomes" id="UP000777438">
    <property type="component" value="Unassembled WGS sequence"/>
</dbReference>
<keyword evidence="2" id="KW-0378">Hydrolase</keyword>
<feature type="chain" id="PRO_5040228058" evidence="3">
    <location>
        <begin position="16"/>
        <end position="340"/>
    </location>
</feature>
<dbReference type="GO" id="GO:0006629">
    <property type="term" value="P:lipid metabolic process"/>
    <property type="evidence" value="ECO:0007669"/>
    <property type="project" value="InterPro"/>
</dbReference>
<dbReference type="EMBL" id="JAGPYM010000006">
    <property type="protein sequence ID" value="KAH6893086.1"/>
    <property type="molecule type" value="Genomic_DNA"/>
</dbReference>
<proteinExistence type="predicted"/>